<keyword evidence="5 6" id="KW-0472">Membrane</keyword>
<gene>
    <name evidence="8" type="primary">yop-1</name>
    <name evidence="8" type="ORF">CGGC5_v003671</name>
</gene>
<dbReference type="AlphaFoldDB" id="A0A7J6JDJ7"/>
<dbReference type="Proteomes" id="UP000011096">
    <property type="component" value="Unassembled WGS sequence"/>
</dbReference>
<reference evidence="8 9" key="2">
    <citation type="submission" date="2020-04" db="EMBL/GenBank/DDBJ databases">
        <title>Genome sequencing and assembly of multiple isolates from the Colletotrichum gloeosporioides species complex.</title>
        <authorList>
            <person name="Gan P."/>
            <person name="Shirasu K."/>
        </authorList>
    </citation>
    <scope>NUCLEOTIDE SEQUENCE [LARGE SCALE GENOMIC DNA]</scope>
    <source>
        <strain evidence="8 9">Nara gc5</strain>
    </source>
</reference>
<evidence type="ECO:0000256" key="3">
    <source>
        <dbReference type="ARBA" id="ARBA00022692"/>
    </source>
</evidence>
<comment type="similarity">
    <text evidence="2 6">Belongs to the DP1 family.</text>
</comment>
<keyword evidence="3 6" id="KW-0812">Transmembrane</keyword>
<dbReference type="PANTHER" id="PTHR12300">
    <property type="entry name" value="HVA22-LIKE PROTEINS"/>
    <property type="match status" value="1"/>
</dbReference>
<dbReference type="InParanoid" id="A0A7J6JDJ7"/>
<sequence>MAGKQPPDEPIRGRTDLKLDTAPDAWQVRQQNKTIHDPHHARFLPSDLSLSPANSNANTQASKPFLLTTTLANHPEVLPLTHSSLARHSFSPQIANMSAQDRVQNYIGQLDRELSKYPALNNLEKQTNVPKAYAVVGVAALYFFLIVFNLGGQLLTNIAGFVIPGYYSLNALFTANKQDDTQWLTYWVVFAFFTVAESLVNVVYWFPFYFTFKFVFLLWLSLPVFRGADIVFNSFLSPMLAKYFTGSTASGLRAQAGKAE</sequence>
<evidence type="ECO:0000256" key="1">
    <source>
        <dbReference type="ARBA" id="ARBA00004141"/>
    </source>
</evidence>
<feature type="compositionally biased region" description="Basic and acidic residues" evidence="7">
    <location>
        <begin position="1"/>
        <end position="21"/>
    </location>
</feature>
<accession>A0A7J6JDJ7</accession>
<dbReference type="GO" id="GO:0016020">
    <property type="term" value="C:membrane"/>
    <property type="evidence" value="ECO:0007669"/>
    <property type="project" value="UniProtKB-SubCell"/>
</dbReference>
<dbReference type="InterPro" id="IPR004345">
    <property type="entry name" value="TB2_DP1_HVA22"/>
</dbReference>
<evidence type="ECO:0000256" key="4">
    <source>
        <dbReference type="ARBA" id="ARBA00022989"/>
    </source>
</evidence>
<name>A0A7J6JDJ7_COLFN</name>
<keyword evidence="4 6" id="KW-1133">Transmembrane helix</keyword>
<keyword evidence="9" id="KW-1185">Reference proteome</keyword>
<proteinExistence type="inferred from homology"/>
<evidence type="ECO:0000256" key="2">
    <source>
        <dbReference type="ARBA" id="ARBA00008573"/>
    </source>
</evidence>
<evidence type="ECO:0000313" key="8">
    <source>
        <dbReference type="EMBL" id="KAF4488386.1"/>
    </source>
</evidence>
<dbReference type="Pfam" id="PF03134">
    <property type="entry name" value="TB2_DP1_HVA22"/>
    <property type="match status" value="1"/>
</dbReference>
<dbReference type="EMBL" id="ANPB02000002">
    <property type="protein sequence ID" value="KAF4488386.1"/>
    <property type="molecule type" value="Genomic_DNA"/>
</dbReference>
<dbReference type="RefSeq" id="XP_031887074.1">
    <property type="nucleotide sequence ID" value="XM_032033762.1"/>
</dbReference>
<feature type="transmembrane region" description="Helical" evidence="6">
    <location>
        <begin position="185"/>
        <end position="206"/>
    </location>
</feature>
<dbReference type="OrthoDB" id="10009287at2759"/>
<evidence type="ECO:0000256" key="7">
    <source>
        <dbReference type="SAM" id="MobiDB-lite"/>
    </source>
</evidence>
<feature type="transmembrane region" description="Helical" evidence="6">
    <location>
        <begin position="212"/>
        <end position="232"/>
    </location>
</feature>
<dbReference type="GeneID" id="43617791"/>
<reference evidence="8 9" key="1">
    <citation type="submission" date="2012-08" db="EMBL/GenBank/DDBJ databases">
        <authorList>
            <person name="Gan P.H.P."/>
            <person name="Ikeda K."/>
            <person name="Irieda H."/>
            <person name="Narusaka M."/>
            <person name="O'Connell R.J."/>
            <person name="Narusaka Y."/>
            <person name="Takano Y."/>
            <person name="Kubo Y."/>
            <person name="Shirasu K."/>
        </authorList>
    </citation>
    <scope>NUCLEOTIDE SEQUENCE [LARGE SCALE GENOMIC DNA]</scope>
    <source>
        <strain evidence="8 9">Nara gc5</strain>
    </source>
</reference>
<protein>
    <recommendedName>
        <fullName evidence="6">Protein YOP1</fullName>
    </recommendedName>
</protein>
<comment type="subcellular location">
    <subcellularLocation>
        <location evidence="1 6">Membrane</location>
        <topology evidence="1 6">Multi-pass membrane protein</topology>
    </subcellularLocation>
</comment>
<evidence type="ECO:0000256" key="5">
    <source>
        <dbReference type="ARBA" id="ARBA00023136"/>
    </source>
</evidence>
<comment type="caution">
    <text evidence="6">Lacks conserved residue(s) required for the propagation of feature annotation.</text>
</comment>
<comment type="caution">
    <text evidence="8">The sequence shown here is derived from an EMBL/GenBank/DDBJ whole genome shotgun (WGS) entry which is preliminary data.</text>
</comment>
<evidence type="ECO:0000256" key="6">
    <source>
        <dbReference type="RuleBase" id="RU362006"/>
    </source>
</evidence>
<feature type="region of interest" description="Disordered" evidence="7">
    <location>
        <begin position="1"/>
        <end position="22"/>
    </location>
</feature>
<evidence type="ECO:0000313" key="9">
    <source>
        <dbReference type="Proteomes" id="UP000011096"/>
    </source>
</evidence>
<dbReference type="PANTHER" id="PTHR12300:SF161">
    <property type="entry name" value="RECEPTOR EXPRESSION-ENHANCING PROTEIN"/>
    <property type="match status" value="1"/>
</dbReference>
<organism evidence="8 9">
    <name type="scientific">Colletotrichum fructicola (strain Nara gc5)</name>
    <name type="common">Anthracnose fungus</name>
    <name type="synonym">Colletotrichum gloeosporioides (strain Nara gc5)</name>
    <dbReference type="NCBI Taxonomy" id="1213859"/>
    <lineage>
        <taxon>Eukaryota</taxon>
        <taxon>Fungi</taxon>
        <taxon>Dikarya</taxon>
        <taxon>Ascomycota</taxon>
        <taxon>Pezizomycotina</taxon>
        <taxon>Sordariomycetes</taxon>
        <taxon>Hypocreomycetidae</taxon>
        <taxon>Glomerellales</taxon>
        <taxon>Glomerellaceae</taxon>
        <taxon>Colletotrichum</taxon>
        <taxon>Colletotrichum gloeosporioides species complex</taxon>
    </lineage>
</organism>
<dbReference type="FunCoup" id="A0A7J6JDJ7">
    <property type="interactions" value="355"/>
</dbReference>